<dbReference type="InterPro" id="IPR036640">
    <property type="entry name" value="ABC1_TM_sf"/>
</dbReference>
<dbReference type="CDD" id="cd18547">
    <property type="entry name" value="ABC_6TM_Tm288_like"/>
    <property type="match status" value="1"/>
</dbReference>
<dbReference type="InterPro" id="IPR003439">
    <property type="entry name" value="ABC_transporter-like_ATP-bd"/>
</dbReference>
<evidence type="ECO:0000313" key="13">
    <source>
        <dbReference type="EMBL" id="HDP77540.1"/>
    </source>
</evidence>
<comment type="subcellular location">
    <subcellularLocation>
        <location evidence="1">Cell membrane</location>
        <topology evidence="1">Multi-pass membrane protein</topology>
    </subcellularLocation>
</comment>
<dbReference type="FunFam" id="3.40.50.300:FF:000287">
    <property type="entry name" value="Multidrug ABC transporter ATP-binding protein"/>
    <property type="match status" value="1"/>
</dbReference>
<keyword evidence="8 10" id="KW-0472">Membrane</keyword>
<evidence type="ECO:0000259" key="12">
    <source>
        <dbReference type="PROSITE" id="PS50929"/>
    </source>
</evidence>
<accession>A0A7C1GSS2</accession>
<name>A0A7C1GSS2_9BACT</name>
<dbReference type="Gene3D" id="1.20.1560.10">
    <property type="entry name" value="ABC transporter type 1, transmembrane domain"/>
    <property type="match status" value="1"/>
</dbReference>
<dbReference type="PROSITE" id="PS50893">
    <property type="entry name" value="ABC_TRANSPORTER_2"/>
    <property type="match status" value="1"/>
</dbReference>
<dbReference type="Pfam" id="PF00664">
    <property type="entry name" value="ABC_membrane"/>
    <property type="match status" value="1"/>
</dbReference>
<dbReference type="GO" id="GO:0005524">
    <property type="term" value="F:ATP binding"/>
    <property type="evidence" value="ECO:0007669"/>
    <property type="project" value="UniProtKB-KW"/>
</dbReference>
<keyword evidence="3" id="KW-1003">Cell membrane</keyword>
<dbReference type="GO" id="GO:0016887">
    <property type="term" value="F:ATP hydrolysis activity"/>
    <property type="evidence" value="ECO:0007669"/>
    <property type="project" value="InterPro"/>
</dbReference>
<dbReference type="InterPro" id="IPR003593">
    <property type="entry name" value="AAA+_ATPase"/>
</dbReference>
<evidence type="ECO:0000256" key="2">
    <source>
        <dbReference type="ARBA" id="ARBA00022448"/>
    </source>
</evidence>
<dbReference type="CDD" id="cd03254">
    <property type="entry name" value="ABCC_Glucan_exporter_like"/>
    <property type="match status" value="1"/>
</dbReference>
<feature type="transmembrane region" description="Helical" evidence="10">
    <location>
        <begin position="79"/>
        <end position="99"/>
    </location>
</feature>
<evidence type="ECO:0000259" key="11">
    <source>
        <dbReference type="PROSITE" id="PS50893"/>
    </source>
</evidence>
<feature type="domain" description="ABC transmembrane type-1" evidence="12">
    <location>
        <begin position="44"/>
        <end position="325"/>
    </location>
</feature>
<keyword evidence="7 10" id="KW-1133">Transmembrane helix</keyword>
<dbReference type="InterPro" id="IPR027417">
    <property type="entry name" value="P-loop_NTPase"/>
</dbReference>
<dbReference type="InterPro" id="IPR039421">
    <property type="entry name" value="Type_1_exporter"/>
</dbReference>
<dbReference type="PROSITE" id="PS50929">
    <property type="entry name" value="ABC_TM1F"/>
    <property type="match status" value="1"/>
</dbReference>
<dbReference type="EMBL" id="DSBT01000134">
    <property type="protein sequence ID" value="HDP77540.1"/>
    <property type="molecule type" value="Genomic_DNA"/>
</dbReference>
<feature type="compositionally biased region" description="Gly residues" evidence="9">
    <location>
        <begin position="1"/>
        <end position="14"/>
    </location>
</feature>
<proteinExistence type="predicted"/>
<keyword evidence="4 10" id="KW-0812">Transmembrane</keyword>
<reference evidence="13" key="1">
    <citation type="journal article" date="2020" name="mSystems">
        <title>Genome- and Community-Level Interaction Insights into Carbon Utilization and Element Cycling Functions of Hydrothermarchaeota in Hydrothermal Sediment.</title>
        <authorList>
            <person name="Zhou Z."/>
            <person name="Liu Y."/>
            <person name="Xu W."/>
            <person name="Pan J."/>
            <person name="Luo Z.H."/>
            <person name="Li M."/>
        </authorList>
    </citation>
    <scope>NUCLEOTIDE SEQUENCE [LARGE SCALE GENOMIC DNA]</scope>
    <source>
        <strain evidence="13">SpSt-1179</strain>
    </source>
</reference>
<keyword evidence="2" id="KW-0813">Transport</keyword>
<protein>
    <submittedName>
        <fullName evidence="13">ABC transporter ATP-binding protein</fullName>
    </submittedName>
</protein>
<evidence type="ECO:0000256" key="4">
    <source>
        <dbReference type="ARBA" id="ARBA00022692"/>
    </source>
</evidence>
<dbReference type="AlphaFoldDB" id="A0A7C1GSS2"/>
<dbReference type="SMART" id="SM00382">
    <property type="entry name" value="AAA"/>
    <property type="match status" value="1"/>
</dbReference>
<dbReference type="Gene3D" id="3.40.50.300">
    <property type="entry name" value="P-loop containing nucleotide triphosphate hydrolases"/>
    <property type="match status" value="1"/>
</dbReference>
<dbReference type="PANTHER" id="PTHR43394">
    <property type="entry name" value="ATP-DEPENDENT PERMEASE MDL1, MITOCHONDRIAL"/>
    <property type="match status" value="1"/>
</dbReference>
<keyword evidence="5" id="KW-0547">Nucleotide-binding</keyword>
<dbReference type="SUPFAM" id="SSF52540">
    <property type="entry name" value="P-loop containing nucleoside triphosphate hydrolases"/>
    <property type="match status" value="1"/>
</dbReference>
<evidence type="ECO:0000256" key="10">
    <source>
        <dbReference type="SAM" id="Phobius"/>
    </source>
</evidence>
<evidence type="ECO:0000256" key="5">
    <source>
        <dbReference type="ARBA" id="ARBA00022741"/>
    </source>
</evidence>
<dbReference type="InterPro" id="IPR011527">
    <property type="entry name" value="ABC1_TM_dom"/>
</dbReference>
<dbReference type="Proteomes" id="UP000886198">
    <property type="component" value="Unassembled WGS sequence"/>
</dbReference>
<evidence type="ECO:0000256" key="3">
    <source>
        <dbReference type="ARBA" id="ARBA00022475"/>
    </source>
</evidence>
<keyword evidence="6 13" id="KW-0067">ATP-binding</keyword>
<dbReference type="SUPFAM" id="SSF90123">
    <property type="entry name" value="ABC transporter transmembrane region"/>
    <property type="match status" value="1"/>
</dbReference>
<feature type="transmembrane region" description="Helical" evidence="10">
    <location>
        <begin position="276"/>
        <end position="306"/>
    </location>
</feature>
<evidence type="ECO:0000256" key="8">
    <source>
        <dbReference type="ARBA" id="ARBA00023136"/>
    </source>
</evidence>
<feature type="transmembrane region" description="Helical" evidence="10">
    <location>
        <begin position="42"/>
        <end position="67"/>
    </location>
</feature>
<dbReference type="GO" id="GO:0015421">
    <property type="term" value="F:ABC-type oligopeptide transporter activity"/>
    <property type="evidence" value="ECO:0007669"/>
    <property type="project" value="TreeGrafter"/>
</dbReference>
<feature type="transmembrane region" description="Helical" evidence="10">
    <location>
        <begin position="184"/>
        <end position="201"/>
    </location>
</feature>
<evidence type="ECO:0000256" key="9">
    <source>
        <dbReference type="SAM" id="MobiDB-lite"/>
    </source>
</evidence>
<dbReference type="GO" id="GO:0005886">
    <property type="term" value="C:plasma membrane"/>
    <property type="evidence" value="ECO:0007669"/>
    <property type="project" value="UniProtKB-SubCell"/>
</dbReference>
<dbReference type="Pfam" id="PF00005">
    <property type="entry name" value="ABC_tran"/>
    <property type="match status" value="1"/>
</dbReference>
<evidence type="ECO:0000256" key="6">
    <source>
        <dbReference type="ARBA" id="ARBA00022840"/>
    </source>
</evidence>
<feature type="transmembrane region" description="Helical" evidence="10">
    <location>
        <begin position="158"/>
        <end position="178"/>
    </location>
</feature>
<dbReference type="PANTHER" id="PTHR43394:SF1">
    <property type="entry name" value="ATP-BINDING CASSETTE SUB-FAMILY B MEMBER 10, MITOCHONDRIAL"/>
    <property type="match status" value="1"/>
</dbReference>
<organism evidence="13">
    <name type="scientific">Mesotoga infera</name>
    <dbReference type="NCBI Taxonomy" id="1236046"/>
    <lineage>
        <taxon>Bacteria</taxon>
        <taxon>Thermotogati</taxon>
        <taxon>Thermotogota</taxon>
        <taxon>Thermotogae</taxon>
        <taxon>Kosmotogales</taxon>
        <taxon>Kosmotogaceae</taxon>
        <taxon>Mesotoga</taxon>
    </lineage>
</organism>
<feature type="region of interest" description="Disordered" evidence="9">
    <location>
        <begin position="1"/>
        <end position="21"/>
    </location>
</feature>
<evidence type="ECO:0000256" key="1">
    <source>
        <dbReference type="ARBA" id="ARBA00004651"/>
    </source>
</evidence>
<sequence>MPAGPGRGGPGGGRARPVHKPKNSKKTVLRLVGYFRDEKKGLMLAMAFTILATGASVFGPFLLGVAIDEYMLVGDMIGLATISIVMAAVYISSSFFLWLQGYTMIGVAQRSIRKLRQDLFDKFQTLPVKFFDTKPHGELMSRLTNDINNISHTLSESVTQLVSSLLTLVGIVIIMFFLNPILALVAMSTVPFVMVVTGIIAKQSRKNFLAQQKALGELNGYVEERISGAKVVKAYGREESTVQEFQTINESYRSSAIMAQIFAGSFGPIMNMVNNFGYAIVAFAGGWMSVKGIVSVGLVASFIVYVGQFNRPINQIAQMFNAIQAALAGAERVFEILDEKGEKRAEETFFPQKIEGEVRFEEVDFSYDGKTSVLKDVSLSAEPGQIVALVGPTGAGKTTIVNLLTKFYDIEYGKIMIDGHDISSFDREQLRRELGIVLQDTQLFMGTIKDNIRYGRQDASDEEIIEAAKMANAHHFIMGLPEGYETVLSSNGDTISRGQRQLLAIARIMLIDPQILILDEATSNVDTRTEMHIQEAMRNLMKSRTSFVVAHRLSTIKNADRIYVIDNGRIRESGTHDELIRMKGFYHSLYTTQLALPGHDVA</sequence>
<comment type="caution">
    <text evidence="13">The sequence shown here is derived from an EMBL/GenBank/DDBJ whole genome shotgun (WGS) entry which is preliminary data.</text>
</comment>
<evidence type="ECO:0000256" key="7">
    <source>
        <dbReference type="ARBA" id="ARBA00022989"/>
    </source>
</evidence>
<feature type="domain" description="ABC transporter" evidence="11">
    <location>
        <begin position="358"/>
        <end position="592"/>
    </location>
</feature>
<dbReference type="FunFam" id="1.20.1560.10:FF:000011">
    <property type="entry name" value="Multidrug ABC transporter ATP-binding protein"/>
    <property type="match status" value="1"/>
</dbReference>
<gene>
    <name evidence="13" type="ORF">ENN47_05015</name>
</gene>